<gene>
    <name evidence="6" type="ORF">DKK78_04615</name>
</gene>
<keyword evidence="3" id="KW-0378">Hydrolase</keyword>
<dbReference type="RefSeq" id="WP_110447557.1">
    <property type="nucleotide sequence ID" value="NZ_CP132381.1"/>
</dbReference>
<dbReference type="Gene3D" id="2.40.50.90">
    <property type="match status" value="1"/>
</dbReference>
<evidence type="ECO:0000256" key="2">
    <source>
        <dbReference type="ARBA" id="ARBA00022759"/>
    </source>
</evidence>
<reference evidence="6 7" key="1">
    <citation type="submission" date="2018-05" db="EMBL/GenBank/DDBJ databases">
        <title>Reference genomes for bee gut microbiota database.</title>
        <authorList>
            <person name="Ellegaard K.M."/>
        </authorList>
    </citation>
    <scope>NUCLEOTIDE SEQUENCE [LARGE SCALE GENOMIC DNA]</scope>
    <source>
        <strain evidence="6 7">ESL0172</strain>
    </source>
</reference>
<dbReference type="OrthoDB" id="9805504at2"/>
<keyword evidence="1" id="KW-0540">Nuclease</keyword>
<dbReference type="PANTHER" id="PTHR12302:SF3">
    <property type="entry name" value="SERINE_THREONINE-PROTEIN KINASE 31"/>
    <property type="match status" value="1"/>
</dbReference>
<comment type="caution">
    <text evidence="6">The sequence shown here is derived from an EMBL/GenBank/DDBJ whole genome shotgun (WGS) entry which is preliminary data.</text>
</comment>
<dbReference type="InterPro" id="IPR002071">
    <property type="entry name" value="Thermonucl_AS"/>
</dbReference>
<feature type="signal peptide" evidence="4">
    <location>
        <begin position="1"/>
        <end position="23"/>
    </location>
</feature>
<dbReference type="GO" id="GO:0003676">
    <property type="term" value="F:nucleic acid binding"/>
    <property type="evidence" value="ECO:0007669"/>
    <property type="project" value="InterPro"/>
</dbReference>
<accession>A0A2V4DNG2</accession>
<evidence type="ECO:0000256" key="3">
    <source>
        <dbReference type="ARBA" id="ARBA00022801"/>
    </source>
</evidence>
<dbReference type="CDD" id="cd00175">
    <property type="entry name" value="SNc"/>
    <property type="match status" value="1"/>
</dbReference>
<dbReference type="Pfam" id="PF00565">
    <property type="entry name" value="SNase"/>
    <property type="match status" value="1"/>
</dbReference>
<feature type="domain" description="TNase-like" evidence="5">
    <location>
        <begin position="23"/>
        <end position="146"/>
    </location>
</feature>
<evidence type="ECO:0000259" key="5">
    <source>
        <dbReference type="PROSITE" id="PS50830"/>
    </source>
</evidence>
<dbReference type="SMART" id="SM00318">
    <property type="entry name" value="SNc"/>
    <property type="match status" value="1"/>
</dbReference>
<dbReference type="Proteomes" id="UP000247673">
    <property type="component" value="Unassembled WGS sequence"/>
</dbReference>
<evidence type="ECO:0000313" key="6">
    <source>
        <dbReference type="EMBL" id="PXY91610.1"/>
    </source>
</evidence>
<dbReference type="AlphaFoldDB" id="A0A2V4DNG2"/>
<dbReference type="GO" id="GO:0004519">
    <property type="term" value="F:endonuclease activity"/>
    <property type="evidence" value="ECO:0007669"/>
    <property type="project" value="UniProtKB-KW"/>
</dbReference>
<dbReference type="InterPro" id="IPR035437">
    <property type="entry name" value="SNase_OB-fold_sf"/>
</dbReference>
<sequence>MYFLRKFLLSIALFLTVISQVHADFNGKVIKVIDGDTVDILTPKKQKIRVRLLDIDAPESQQAYGKASRKYLASLIAGKNVFVQESNKDIYQRTLGTIYLEQININAKMVANGFAWAYRYKGVVNNNNMLKLESKAKQNKKGLWKDKRPIAPWEFRYRNK</sequence>
<keyword evidence="7" id="KW-1185">Reference proteome</keyword>
<name>A0A2V4DNG2_9GAMM</name>
<proteinExistence type="predicted"/>
<evidence type="ECO:0000313" key="7">
    <source>
        <dbReference type="Proteomes" id="UP000247673"/>
    </source>
</evidence>
<organism evidence="6 7">
    <name type="scientific">Gilliamella apis</name>
    <dbReference type="NCBI Taxonomy" id="1970738"/>
    <lineage>
        <taxon>Bacteria</taxon>
        <taxon>Pseudomonadati</taxon>
        <taxon>Pseudomonadota</taxon>
        <taxon>Gammaproteobacteria</taxon>
        <taxon>Orbales</taxon>
        <taxon>Orbaceae</taxon>
        <taxon>Gilliamella</taxon>
    </lineage>
</organism>
<dbReference type="InterPro" id="IPR016071">
    <property type="entry name" value="Staphylococal_nuclease_OB-fold"/>
</dbReference>
<evidence type="ECO:0000256" key="1">
    <source>
        <dbReference type="ARBA" id="ARBA00022722"/>
    </source>
</evidence>
<keyword evidence="4" id="KW-0732">Signal</keyword>
<feature type="chain" id="PRO_5015941763" evidence="4">
    <location>
        <begin position="24"/>
        <end position="160"/>
    </location>
</feature>
<keyword evidence="2" id="KW-0255">Endonuclease</keyword>
<dbReference type="EMBL" id="QGLO01000004">
    <property type="protein sequence ID" value="PXY91610.1"/>
    <property type="molecule type" value="Genomic_DNA"/>
</dbReference>
<dbReference type="GO" id="GO:0016787">
    <property type="term" value="F:hydrolase activity"/>
    <property type="evidence" value="ECO:0007669"/>
    <property type="project" value="UniProtKB-KW"/>
</dbReference>
<dbReference type="SUPFAM" id="SSF50199">
    <property type="entry name" value="Staphylococcal nuclease"/>
    <property type="match status" value="1"/>
</dbReference>
<evidence type="ECO:0000256" key="4">
    <source>
        <dbReference type="SAM" id="SignalP"/>
    </source>
</evidence>
<protein>
    <submittedName>
        <fullName evidence="6">Nuclease</fullName>
    </submittedName>
</protein>
<dbReference type="PANTHER" id="PTHR12302">
    <property type="entry name" value="EBNA2 BINDING PROTEIN P100"/>
    <property type="match status" value="1"/>
</dbReference>
<dbReference type="PROSITE" id="PS01123">
    <property type="entry name" value="TNASE_1"/>
    <property type="match status" value="1"/>
</dbReference>
<dbReference type="PROSITE" id="PS50830">
    <property type="entry name" value="TNASE_3"/>
    <property type="match status" value="1"/>
</dbReference>